<dbReference type="Pfam" id="PF01575">
    <property type="entry name" value="MaoC_dehydratas"/>
    <property type="match status" value="1"/>
</dbReference>
<dbReference type="PANTHER" id="PTHR42993">
    <property type="entry name" value="MAOC-LIKE DEHYDRATASE DOMAIN-CONTAINING PROTEIN"/>
    <property type="match status" value="1"/>
</dbReference>
<dbReference type="AlphaFoldDB" id="A0A2S1R9E2"/>
<sequence>MASPQHRPSSVEDLENLVDVEIGPTGWHEVDQAAINTFADVTGDHQWIHVDREKAAQSPFGTTIAHGLYSLSRTPALLQELLAVNGFAHALNYGYDRVRFIHPLPVGSRLRLRAQLTTVDEVAPGQVQVVIKLTVEGEGIDKPILVADSISRFGN</sequence>
<keyword evidence="4" id="KW-1185">Reference proteome</keyword>
<evidence type="ECO:0000259" key="2">
    <source>
        <dbReference type="Pfam" id="PF01575"/>
    </source>
</evidence>
<organism evidence="3 4">
    <name type="scientific">Dietzia lutea</name>
    <dbReference type="NCBI Taxonomy" id="546160"/>
    <lineage>
        <taxon>Bacteria</taxon>
        <taxon>Bacillati</taxon>
        <taxon>Actinomycetota</taxon>
        <taxon>Actinomycetes</taxon>
        <taxon>Mycobacteriales</taxon>
        <taxon>Dietziaceae</taxon>
        <taxon>Dietzia</taxon>
    </lineage>
</organism>
<evidence type="ECO:0000313" key="4">
    <source>
        <dbReference type="Proteomes" id="UP000244928"/>
    </source>
</evidence>
<dbReference type="InterPro" id="IPR029069">
    <property type="entry name" value="HotDog_dom_sf"/>
</dbReference>
<proteinExistence type="inferred from homology"/>
<dbReference type="Proteomes" id="UP000244928">
    <property type="component" value="Chromosome"/>
</dbReference>
<accession>A0A2S1R9E2</accession>
<dbReference type="SUPFAM" id="SSF54637">
    <property type="entry name" value="Thioesterase/thiol ester dehydrase-isomerase"/>
    <property type="match status" value="1"/>
</dbReference>
<name>A0A2S1R9E2_9ACTN</name>
<dbReference type="KEGG" id="dlu:A6035_12795"/>
<dbReference type="PANTHER" id="PTHR42993:SF1">
    <property type="entry name" value="MAOC-LIKE DEHYDRATASE DOMAIN-CONTAINING PROTEIN"/>
    <property type="match status" value="1"/>
</dbReference>
<dbReference type="InterPro" id="IPR039375">
    <property type="entry name" value="NodN-like"/>
</dbReference>
<evidence type="ECO:0000313" key="3">
    <source>
        <dbReference type="EMBL" id="AWH92900.1"/>
    </source>
</evidence>
<dbReference type="EMBL" id="CP015449">
    <property type="protein sequence ID" value="AWH92900.1"/>
    <property type="molecule type" value="Genomic_DNA"/>
</dbReference>
<feature type="domain" description="MaoC-like" evidence="2">
    <location>
        <begin position="25"/>
        <end position="131"/>
    </location>
</feature>
<dbReference type="InterPro" id="IPR002539">
    <property type="entry name" value="MaoC-like_dom"/>
</dbReference>
<gene>
    <name evidence="3" type="ORF">A6035_12795</name>
</gene>
<dbReference type="Gene3D" id="3.10.129.10">
    <property type="entry name" value="Hotdog Thioesterase"/>
    <property type="match status" value="1"/>
</dbReference>
<dbReference type="OrthoDB" id="9801735at2"/>
<protein>
    <submittedName>
        <fullName evidence="3">Enoyl-CoA hydratase</fullName>
    </submittedName>
</protein>
<reference evidence="3 4" key="1">
    <citation type="submission" date="2016-04" db="EMBL/GenBank/DDBJ databases">
        <title>Complete genome sequence of Dietzia lutea YIM 80766T, a strain isolated from desert soil in Egypt.</title>
        <authorList>
            <person name="Zhao J."/>
            <person name="Hu B."/>
            <person name="Geng S."/>
            <person name="Nie Y."/>
            <person name="Tang Y."/>
        </authorList>
    </citation>
    <scope>NUCLEOTIDE SEQUENCE [LARGE SCALE GENOMIC DNA]</scope>
    <source>
        <strain evidence="3 4">YIM 80766</strain>
    </source>
</reference>
<dbReference type="RefSeq" id="WP_108848111.1">
    <property type="nucleotide sequence ID" value="NZ_CP015449.1"/>
</dbReference>
<dbReference type="CDD" id="cd03450">
    <property type="entry name" value="NodN"/>
    <property type="match status" value="1"/>
</dbReference>
<evidence type="ECO:0000256" key="1">
    <source>
        <dbReference type="ARBA" id="ARBA00005254"/>
    </source>
</evidence>
<comment type="similarity">
    <text evidence="1">Belongs to the enoyl-CoA hydratase/isomerase family.</text>
</comment>